<feature type="transmembrane region" description="Helical" evidence="1">
    <location>
        <begin position="91"/>
        <end position="109"/>
    </location>
</feature>
<dbReference type="Proteomes" id="UP000182938">
    <property type="component" value="Chromosome"/>
</dbReference>
<name>A0A1L3MLF1_9MICO</name>
<keyword evidence="1" id="KW-1133">Transmembrane helix</keyword>
<sequence>MTAPRRQSQRDPLRPVATDLVRLAAALSVVLGTLGWGFMGFALFMLVLGGSMIPRALGTPAPLDLSYCATILVGAWAAMLDWYLAVSWLDVVVHAALTGLVGAIGYAALERLGLFGEGMARLGVVVVSSTLATTLALLWEMGEWFGHTVLDDRIQVGYEDTLGDLGAGVVGAVVAAVLLALSRPEPEGSG</sequence>
<organism evidence="2 4">
    <name type="scientific">Janibacter indicus</name>
    <dbReference type="NCBI Taxonomy" id="857417"/>
    <lineage>
        <taxon>Bacteria</taxon>
        <taxon>Bacillati</taxon>
        <taxon>Actinomycetota</taxon>
        <taxon>Actinomycetes</taxon>
        <taxon>Micrococcales</taxon>
        <taxon>Intrasporangiaceae</taxon>
        <taxon>Janibacter</taxon>
    </lineage>
</organism>
<reference evidence="3 5" key="2">
    <citation type="submission" date="2020-10" db="EMBL/GenBank/DDBJ databases">
        <title>Janibacter indicus TT2 genome sequence.</title>
        <authorList>
            <person name="Lee K."/>
            <person name="Ganzorig M."/>
        </authorList>
    </citation>
    <scope>NUCLEOTIDE SEQUENCE [LARGE SCALE GENOMIC DNA]</scope>
    <source>
        <strain evidence="3 5">TT2</strain>
    </source>
</reference>
<dbReference type="KEGG" id="jte:ASJ30_09975"/>
<keyword evidence="4" id="KW-1185">Reference proteome</keyword>
<feature type="transmembrane region" description="Helical" evidence="1">
    <location>
        <begin position="20"/>
        <end position="53"/>
    </location>
</feature>
<evidence type="ECO:0000313" key="3">
    <source>
        <dbReference type="EMBL" id="QOK24632.1"/>
    </source>
</evidence>
<dbReference type="EMBL" id="CP062789">
    <property type="protein sequence ID" value="QOK24632.1"/>
    <property type="molecule type" value="Genomic_DNA"/>
</dbReference>
<proteinExistence type="predicted"/>
<gene>
    <name evidence="2" type="ORF">ASJ30_09975</name>
    <name evidence="3" type="ORF">IGS73_11380</name>
</gene>
<evidence type="ECO:0000256" key="1">
    <source>
        <dbReference type="SAM" id="Phobius"/>
    </source>
</evidence>
<evidence type="ECO:0000313" key="4">
    <source>
        <dbReference type="Proteomes" id="UP000182938"/>
    </source>
</evidence>
<dbReference type="Proteomes" id="UP000593998">
    <property type="component" value="Chromosome"/>
</dbReference>
<evidence type="ECO:0008006" key="6">
    <source>
        <dbReference type="Google" id="ProtNLM"/>
    </source>
</evidence>
<dbReference type="InterPro" id="IPR014509">
    <property type="entry name" value="YjdF-like"/>
</dbReference>
<protein>
    <recommendedName>
        <fullName evidence="6">DUF2238 domain-containing protein</fullName>
    </recommendedName>
</protein>
<accession>A0A1L3MLF1</accession>
<evidence type="ECO:0000313" key="5">
    <source>
        <dbReference type="Proteomes" id="UP000593998"/>
    </source>
</evidence>
<dbReference type="AlphaFoldDB" id="A0A1L3MLF1"/>
<keyword evidence="1" id="KW-0812">Transmembrane</keyword>
<dbReference type="Pfam" id="PF09997">
    <property type="entry name" value="DUF2238"/>
    <property type="match status" value="1"/>
</dbReference>
<feature type="transmembrane region" description="Helical" evidence="1">
    <location>
        <begin position="65"/>
        <end position="85"/>
    </location>
</feature>
<dbReference type="EMBL" id="CP013290">
    <property type="protein sequence ID" value="APH03130.1"/>
    <property type="molecule type" value="Genomic_DNA"/>
</dbReference>
<evidence type="ECO:0000313" key="2">
    <source>
        <dbReference type="EMBL" id="APH03130.1"/>
    </source>
</evidence>
<feature type="transmembrane region" description="Helical" evidence="1">
    <location>
        <begin position="162"/>
        <end position="181"/>
    </location>
</feature>
<reference evidence="2 4" key="1">
    <citation type="submission" date="2015-11" db="EMBL/GenBank/DDBJ databases">
        <authorList>
            <person name="Zhang Y."/>
            <person name="Guo Z."/>
        </authorList>
    </citation>
    <scope>NUCLEOTIDE SEQUENCE [LARGE SCALE GENOMIC DNA]</scope>
    <source>
        <strain evidence="2 4">YFY001</strain>
    </source>
</reference>
<feature type="transmembrane region" description="Helical" evidence="1">
    <location>
        <begin position="121"/>
        <end position="142"/>
    </location>
</feature>
<keyword evidence="1" id="KW-0472">Membrane</keyword>